<dbReference type="SMART" id="SM00866">
    <property type="entry name" value="UTRA"/>
    <property type="match status" value="1"/>
</dbReference>
<dbReference type="CDD" id="cd07377">
    <property type="entry name" value="WHTH_GntR"/>
    <property type="match status" value="1"/>
</dbReference>
<sequence>MKTAHDLLLALRPDEAQPTPLYLQLARNLESAIHAGQWKAEEALPSERSLSETLNISRVTARKALEILFEQGLIRRNQGSGTFITPRLEQPLSRLSSFSEMLRLKGFTPGSTWLERGIALPTHDELIRLGLSPTEKVARLKRLRKADGTVMAIEHSTLPARLLSDPTAIGDSLYEYLDSIGRPVVRALQHVRAINASPADAALVGIEPGTAMLLMTRIGYLEDNTPIELTDTYCRNDYYDFVAELRR</sequence>
<evidence type="ECO:0000256" key="1">
    <source>
        <dbReference type="ARBA" id="ARBA00023015"/>
    </source>
</evidence>
<dbReference type="PANTHER" id="PTHR44846">
    <property type="entry name" value="MANNOSYL-D-GLYCERATE TRANSPORT/METABOLISM SYSTEM REPRESSOR MNGR-RELATED"/>
    <property type="match status" value="1"/>
</dbReference>
<dbReference type="InterPro" id="IPR050679">
    <property type="entry name" value="Bact_HTH_transcr_reg"/>
</dbReference>
<evidence type="ECO:0000313" key="4">
    <source>
        <dbReference type="EMBL" id="AVK05253.1"/>
    </source>
</evidence>
<gene>
    <name evidence="4" type="ORF">CSB93_2514</name>
</gene>
<keyword evidence="5" id="KW-1185">Reference proteome</keyword>
<keyword evidence="2" id="KW-0238">DNA-binding</keyword>
<dbReference type="Pfam" id="PF07702">
    <property type="entry name" value="UTRA"/>
    <property type="match status" value="1"/>
</dbReference>
<dbReference type="SMART" id="SM00345">
    <property type="entry name" value="HTH_GNTR"/>
    <property type="match status" value="1"/>
</dbReference>
<dbReference type="PRINTS" id="PR00035">
    <property type="entry name" value="HTHGNTR"/>
</dbReference>
<keyword evidence="3" id="KW-0804">Transcription</keyword>
<dbReference type="PANTHER" id="PTHR44846:SF1">
    <property type="entry name" value="MANNOSYL-D-GLYCERATE TRANSPORT_METABOLISM SYSTEM REPRESSOR MNGR-RELATED"/>
    <property type="match status" value="1"/>
</dbReference>
<reference evidence="4 5" key="1">
    <citation type="submission" date="2018-02" db="EMBL/GenBank/DDBJ databases">
        <title>FDA/CDC Antimicrobial Resistant Isolate Bank Genome Sequencing.</title>
        <authorList>
            <person name="Benahmed F.H."/>
            <person name="Lutgring J.D."/>
            <person name="Yoo B."/>
            <person name="Machado M."/>
            <person name="Brown A."/>
            <person name="McAllister G."/>
            <person name="Perry A."/>
            <person name="Halpin A.L."/>
            <person name="Vavikolanu K."/>
            <person name="Ott S."/>
            <person name="Zhao X."/>
            <person name="Tallon L.J."/>
            <person name="Sadzewicz L."/>
            <person name="Aluvathingal J."/>
            <person name="Nadendla S."/>
            <person name="Voskania-kordi A."/>
            <person name="Simonyan V."/>
            <person name="Patel J."/>
            <person name="Shawar R.M."/>
        </authorList>
    </citation>
    <scope>NUCLEOTIDE SEQUENCE [LARGE SCALE GENOMIC DNA]</scope>
    <source>
        <strain evidence="4 5">AR_0356</strain>
    </source>
</reference>
<dbReference type="InterPro" id="IPR036388">
    <property type="entry name" value="WH-like_DNA-bd_sf"/>
</dbReference>
<dbReference type="EMBL" id="CP027169">
    <property type="protein sequence ID" value="AVK05253.1"/>
    <property type="molecule type" value="Genomic_DNA"/>
</dbReference>
<organism evidence="4 5">
    <name type="scientific">Pseudomonas paraeruginosa</name>
    <dbReference type="NCBI Taxonomy" id="2994495"/>
    <lineage>
        <taxon>Bacteria</taxon>
        <taxon>Pseudomonadati</taxon>
        <taxon>Pseudomonadota</taxon>
        <taxon>Gammaproteobacteria</taxon>
        <taxon>Pseudomonadales</taxon>
        <taxon>Pseudomonadaceae</taxon>
        <taxon>Pseudomonas</taxon>
    </lineage>
</organism>
<accession>A0A2R3ITV0</accession>
<dbReference type="PROSITE" id="PS50949">
    <property type="entry name" value="HTH_GNTR"/>
    <property type="match status" value="1"/>
</dbReference>
<dbReference type="SUPFAM" id="SSF46785">
    <property type="entry name" value="Winged helix' DNA-binding domain"/>
    <property type="match status" value="1"/>
</dbReference>
<protein>
    <submittedName>
        <fullName evidence="4">UTRA domain protein</fullName>
    </submittedName>
</protein>
<dbReference type="AlphaFoldDB" id="A0A2R3ITV0"/>
<evidence type="ECO:0000256" key="3">
    <source>
        <dbReference type="ARBA" id="ARBA00023163"/>
    </source>
</evidence>
<dbReference type="GO" id="GO:0003700">
    <property type="term" value="F:DNA-binding transcription factor activity"/>
    <property type="evidence" value="ECO:0007669"/>
    <property type="project" value="InterPro"/>
</dbReference>
<dbReference type="GeneID" id="77219749"/>
<proteinExistence type="predicted"/>
<evidence type="ECO:0000256" key="2">
    <source>
        <dbReference type="ARBA" id="ARBA00023125"/>
    </source>
</evidence>
<dbReference type="SUPFAM" id="SSF64288">
    <property type="entry name" value="Chorismate lyase-like"/>
    <property type="match status" value="1"/>
</dbReference>
<dbReference type="InterPro" id="IPR036390">
    <property type="entry name" value="WH_DNA-bd_sf"/>
</dbReference>
<dbReference type="Gene3D" id="1.10.10.10">
    <property type="entry name" value="Winged helix-like DNA-binding domain superfamily/Winged helix DNA-binding domain"/>
    <property type="match status" value="1"/>
</dbReference>
<dbReference type="Pfam" id="PF00392">
    <property type="entry name" value="GntR"/>
    <property type="match status" value="1"/>
</dbReference>
<dbReference type="GO" id="GO:0045892">
    <property type="term" value="P:negative regulation of DNA-templated transcription"/>
    <property type="evidence" value="ECO:0007669"/>
    <property type="project" value="TreeGrafter"/>
</dbReference>
<dbReference type="RefSeq" id="WP_003157727.1">
    <property type="nucleotide sequence ID" value="NZ_CP020560.1"/>
</dbReference>
<dbReference type="InterPro" id="IPR028978">
    <property type="entry name" value="Chorismate_lyase_/UTRA_dom_sf"/>
</dbReference>
<name>A0A2R3ITV0_9PSED</name>
<evidence type="ECO:0000313" key="5">
    <source>
        <dbReference type="Proteomes" id="UP000238390"/>
    </source>
</evidence>
<dbReference type="Gene3D" id="3.40.1410.10">
    <property type="entry name" value="Chorismate lyase-like"/>
    <property type="match status" value="1"/>
</dbReference>
<dbReference type="InterPro" id="IPR000524">
    <property type="entry name" value="Tscrpt_reg_HTH_GntR"/>
</dbReference>
<keyword evidence="1" id="KW-0805">Transcription regulation</keyword>
<dbReference type="InterPro" id="IPR011663">
    <property type="entry name" value="UTRA"/>
</dbReference>
<dbReference type="GO" id="GO:0003677">
    <property type="term" value="F:DNA binding"/>
    <property type="evidence" value="ECO:0007669"/>
    <property type="project" value="UniProtKB-KW"/>
</dbReference>
<dbReference type="Proteomes" id="UP000238390">
    <property type="component" value="Chromosome"/>
</dbReference>